<dbReference type="EMBL" id="JAEHOE010000090">
    <property type="protein sequence ID" value="KAG2487948.1"/>
    <property type="molecule type" value="Genomic_DNA"/>
</dbReference>
<dbReference type="PROSITE" id="PS50268">
    <property type="entry name" value="CADHERIN_2"/>
    <property type="match status" value="1"/>
</dbReference>
<dbReference type="GO" id="GO:0016020">
    <property type="term" value="C:membrane"/>
    <property type="evidence" value="ECO:0007669"/>
    <property type="project" value="InterPro"/>
</dbReference>
<organism evidence="2 3">
    <name type="scientific">Edaphochlamys debaryana</name>
    <dbReference type="NCBI Taxonomy" id="47281"/>
    <lineage>
        <taxon>Eukaryota</taxon>
        <taxon>Viridiplantae</taxon>
        <taxon>Chlorophyta</taxon>
        <taxon>core chlorophytes</taxon>
        <taxon>Chlorophyceae</taxon>
        <taxon>CS clade</taxon>
        <taxon>Chlamydomonadales</taxon>
        <taxon>Chlamydomonadales incertae sedis</taxon>
        <taxon>Edaphochlamys</taxon>
    </lineage>
</organism>
<accession>A0A836BUG3</accession>
<dbReference type="AlphaFoldDB" id="A0A836BUG3"/>
<dbReference type="Proteomes" id="UP000612055">
    <property type="component" value="Unassembled WGS sequence"/>
</dbReference>
<dbReference type="GO" id="GO:0007156">
    <property type="term" value="P:homophilic cell adhesion via plasma membrane adhesion molecules"/>
    <property type="evidence" value="ECO:0007669"/>
    <property type="project" value="InterPro"/>
</dbReference>
<dbReference type="GO" id="GO:0005509">
    <property type="term" value="F:calcium ion binding"/>
    <property type="evidence" value="ECO:0007669"/>
    <property type="project" value="InterPro"/>
</dbReference>
<dbReference type="OrthoDB" id="560128at2759"/>
<evidence type="ECO:0000259" key="1">
    <source>
        <dbReference type="PROSITE" id="PS50268"/>
    </source>
</evidence>
<reference evidence="2" key="1">
    <citation type="journal article" date="2020" name="bioRxiv">
        <title>Comparative genomics of Chlamydomonas.</title>
        <authorList>
            <person name="Craig R.J."/>
            <person name="Hasan A.R."/>
            <person name="Ness R.W."/>
            <person name="Keightley P.D."/>
        </authorList>
    </citation>
    <scope>NUCLEOTIDE SEQUENCE</scope>
    <source>
        <strain evidence="2">CCAP 11/70</strain>
    </source>
</reference>
<sequence length="367" mass="40475">MILAPTFAIMFILSDKLELNSTTCRPTATMGIPSWDLRKDMHGTAWHSVWHIKNILQIDLDVQLQKELAKPALQQDKAIINQLQQGIKGWAEIIKTYEALNELSKTQDEALPGYTPGQQDLNALVQASIEGAWHDTLDKSPERNAEAYEGRLPSGEWLENTPVWRQGYFEGPEKLQSLMLKTQGYMDASSAKQTNLAANPGTVATAGGVVAGKQLDALGSAYDLDFSTFQFSGGGSTYSYSFTTSSTLSTTIQFSISTENFYGTHGSNEATFPLFHASVEKENTYGFELEFSSERLQETARTRTVSVTFGDQNLGDQFLVKVKPDPAFGTPFFETLGGRSKCPPEPNTLNREKARLFVLGGQNTRVS</sequence>
<name>A0A836BUG3_9CHLO</name>
<comment type="caution">
    <text evidence="2">The sequence shown here is derived from an EMBL/GenBank/DDBJ whole genome shotgun (WGS) entry which is preliminary data.</text>
</comment>
<gene>
    <name evidence="2" type="ORF">HYH03_013527</name>
</gene>
<evidence type="ECO:0000313" key="3">
    <source>
        <dbReference type="Proteomes" id="UP000612055"/>
    </source>
</evidence>
<feature type="domain" description="Cadherin" evidence="1">
    <location>
        <begin position="220"/>
        <end position="328"/>
    </location>
</feature>
<dbReference type="InterPro" id="IPR002126">
    <property type="entry name" value="Cadherin-like_dom"/>
</dbReference>
<proteinExistence type="predicted"/>
<evidence type="ECO:0000313" key="2">
    <source>
        <dbReference type="EMBL" id="KAG2487948.1"/>
    </source>
</evidence>
<keyword evidence="3" id="KW-1185">Reference proteome</keyword>
<protein>
    <recommendedName>
        <fullName evidence="1">Cadherin domain-containing protein</fullName>
    </recommendedName>
</protein>